<organism evidence="6 8">
    <name type="scientific">Enterococcus silesiacus</name>
    <dbReference type="NCBI Taxonomy" id="332949"/>
    <lineage>
        <taxon>Bacteria</taxon>
        <taxon>Bacillati</taxon>
        <taxon>Bacillota</taxon>
        <taxon>Bacilli</taxon>
        <taxon>Lactobacillales</taxon>
        <taxon>Enterococcaceae</taxon>
        <taxon>Enterococcus</taxon>
    </lineage>
</organism>
<evidence type="ECO:0000313" key="7">
    <source>
        <dbReference type="Proteomes" id="UP000065511"/>
    </source>
</evidence>
<dbReference type="GO" id="GO:0008236">
    <property type="term" value="F:serine-type peptidase activity"/>
    <property type="evidence" value="ECO:0007669"/>
    <property type="project" value="UniProtKB-KW"/>
</dbReference>
<keyword evidence="4" id="KW-0720">Serine protease</keyword>
<dbReference type="OrthoDB" id="9778515at2"/>
<evidence type="ECO:0000256" key="2">
    <source>
        <dbReference type="ARBA" id="ARBA00022670"/>
    </source>
</evidence>
<dbReference type="Proteomes" id="UP000065511">
    <property type="component" value="Chromosome"/>
</dbReference>
<name>A0A0S3KD87_9ENTE</name>
<reference evidence="6 8" key="1">
    <citation type="submission" date="2014-12" db="EMBL/GenBank/DDBJ databases">
        <title>Draft genome sequences of 29 type strains of Enterococci.</title>
        <authorList>
            <person name="Zhong Z."/>
            <person name="Sun Z."/>
            <person name="Liu W."/>
            <person name="Zhang W."/>
            <person name="Zhang H."/>
        </authorList>
    </citation>
    <scope>NUCLEOTIDE SEQUENCE [LARGE SCALE GENOMIC DNA]</scope>
    <source>
        <strain evidence="6 8">DSM 22801</strain>
    </source>
</reference>
<dbReference type="EMBL" id="CP013614">
    <property type="protein sequence ID" value="ALS02272.1"/>
    <property type="molecule type" value="Genomic_DNA"/>
</dbReference>
<dbReference type="EMBL" id="JXLC01000006">
    <property type="protein sequence ID" value="OJG92369.1"/>
    <property type="molecule type" value="Genomic_DNA"/>
</dbReference>
<evidence type="ECO:0000313" key="5">
    <source>
        <dbReference type="EMBL" id="ALS02272.1"/>
    </source>
</evidence>
<keyword evidence="3" id="KW-0378">Hydrolase</keyword>
<reference evidence="5 7" key="2">
    <citation type="submission" date="2015-12" db="EMBL/GenBank/DDBJ databases">
        <authorList>
            <person name="Lauer A."/>
            <person name="Humrighouse B."/>
            <person name="Loparev V."/>
            <person name="Shewmaker P.L."/>
            <person name="Whitney A.M."/>
            <person name="McLaughlin R.W."/>
        </authorList>
    </citation>
    <scope>NUCLEOTIDE SEQUENCE [LARGE SCALE GENOMIC DNA]</scope>
    <source>
        <strain evidence="5 7">LMG 23085</strain>
    </source>
</reference>
<dbReference type="Gene3D" id="3.40.50.880">
    <property type="match status" value="1"/>
</dbReference>
<evidence type="ECO:0000313" key="8">
    <source>
        <dbReference type="Proteomes" id="UP000183039"/>
    </source>
</evidence>
<sequence>MKKIFLASSFKDVSEQFQSFMKKDLKGKTVTFIPTASLPEKQTFFVEAAIKSFATLGMVIDELEISQATPTEIRQKLESNDVIYVTGGNTFFLLQELKKSGADILIQQQVADGKIYIGESAGAVVASPNIEYIKAMDDVKKAPELESFQSLNLVDISPVPHYASFPFKEVVENIITNYDTDLKLIPISNKQAILIDGDNIIRE</sequence>
<dbReference type="RefSeq" id="WP_071877104.1">
    <property type="nucleotide sequence ID" value="NZ_JXLC01000006.1"/>
</dbReference>
<dbReference type="PANTHER" id="PTHR20842">
    <property type="entry name" value="PROTEASE S51 ALPHA-ASPARTYL DIPEPTIDASE"/>
    <property type="match status" value="1"/>
</dbReference>
<dbReference type="GO" id="GO:0006508">
    <property type="term" value="P:proteolysis"/>
    <property type="evidence" value="ECO:0007669"/>
    <property type="project" value="UniProtKB-KW"/>
</dbReference>
<evidence type="ECO:0000256" key="1">
    <source>
        <dbReference type="ARBA" id="ARBA00006534"/>
    </source>
</evidence>
<dbReference type="KEGG" id="ess:ATZ33_13015"/>
<keyword evidence="2" id="KW-0645">Protease</keyword>
<dbReference type="PANTHER" id="PTHR20842:SF0">
    <property type="entry name" value="ALPHA-ASPARTYL DIPEPTIDASE"/>
    <property type="match status" value="1"/>
</dbReference>
<evidence type="ECO:0000256" key="4">
    <source>
        <dbReference type="ARBA" id="ARBA00022825"/>
    </source>
</evidence>
<protein>
    <submittedName>
        <fullName evidence="6">S51 family peptidase</fullName>
    </submittedName>
</protein>
<dbReference type="Proteomes" id="UP000183039">
    <property type="component" value="Unassembled WGS sequence"/>
</dbReference>
<dbReference type="SUPFAM" id="SSF52317">
    <property type="entry name" value="Class I glutamine amidotransferase-like"/>
    <property type="match status" value="1"/>
</dbReference>
<comment type="similarity">
    <text evidence="1">Belongs to the peptidase S51 family.</text>
</comment>
<accession>A0A0S3KD87</accession>
<proteinExistence type="inferred from homology"/>
<dbReference type="InterPro" id="IPR005320">
    <property type="entry name" value="Peptidase_S51"/>
</dbReference>
<dbReference type="AlphaFoldDB" id="A0A0S3KD87"/>
<dbReference type="Pfam" id="PF03575">
    <property type="entry name" value="Peptidase_S51"/>
    <property type="match status" value="1"/>
</dbReference>
<dbReference type="FunFam" id="3.40.50.880:FF:000094">
    <property type="entry name" value="Uncharacterized peptidase Lmo0363"/>
    <property type="match status" value="1"/>
</dbReference>
<evidence type="ECO:0000313" key="6">
    <source>
        <dbReference type="EMBL" id="OJG92369.1"/>
    </source>
</evidence>
<keyword evidence="7" id="KW-1185">Reference proteome</keyword>
<gene>
    <name evidence="5" type="ORF">ATZ33_13015</name>
    <name evidence="6" type="ORF">RV15_GL003162</name>
</gene>
<evidence type="ECO:0000256" key="3">
    <source>
        <dbReference type="ARBA" id="ARBA00022801"/>
    </source>
</evidence>
<dbReference type="CDD" id="cd03129">
    <property type="entry name" value="GAT1_Peptidase_E_like"/>
    <property type="match status" value="1"/>
</dbReference>
<dbReference type="InterPro" id="IPR029062">
    <property type="entry name" value="Class_I_gatase-like"/>
</dbReference>